<evidence type="ECO:0000313" key="2">
    <source>
        <dbReference type="RefSeq" id="XP_032129656.1"/>
    </source>
</evidence>
<gene>
    <name evidence="2" type="primary">LOC116548168</name>
</gene>
<evidence type="ECO:0000313" key="1">
    <source>
        <dbReference type="Proteomes" id="UP000504640"/>
    </source>
</evidence>
<dbReference type="Proteomes" id="UP000504640">
    <property type="component" value="Unplaced"/>
</dbReference>
<dbReference type="RefSeq" id="XP_032129656.1">
    <property type="nucleotide sequence ID" value="XM_032273765.1"/>
</dbReference>
<organism evidence="1 2">
    <name type="scientific">Sapajus apella</name>
    <name type="common">Brown-capped capuchin</name>
    <name type="synonym">Cebus apella</name>
    <dbReference type="NCBI Taxonomy" id="9515"/>
    <lineage>
        <taxon>Eukaryota</taxon>
        <taxon>Metazoa</taxon>
        <taxon>Chordata</taxon>
        <taxon>Craniata</taxon>
        <taxon>Vertebrata</taxon>
        <taxon>Euteleostomi</taxon>
        <taxon>Mammalia</taxon>
        <taxon>Eutheria</taxon>
        <taxon>Euarchontoglires</taxon>
        <taxon>Primates</taxon>
        <taxon>Haplorrhini</taxon>
        <taxon>Platyrrhini</taxon>
        <taxon>Cebidae</taxon>
        <taxon>Cebinae</taxon>
        <taxon>Sapajus</taxon>
    </lineage>
</organism>
<dbReference type="AlphaFoldDB" id="A0A6J3HHU1"/>
<sequence>MLDKNPETRIGVPDIKLHPWVTKNGEEPLPSEEEHCSVVEVTEEEVKNSVRLIPSWTTVVLRTRQGNSLGSLRIGARVSVRQSLHPPQSLTVRWHMHLLQSLRVSYTEAASSPKPECQTEPASSPEPECQLYGDCISCRACVSVRQSLHPPQSLSVS</sequence>
<dbReference type="GeneID" id="116548168"/>
<name>A0A6J3HHU1_SAPAP</name>
<keyword evidence="1" id="KW-1185">Reference proteome</keyword>
<protein>
    <submittedName>
        <fullName evidence="2">Calcium/calmodulin-dependent protein kinase kinase 2-like</fullName>
    </submittedName>
</protein>
<reference evidence="2" key="1">
    <citation type="submission" date="2025-08" db="UniProtKB">
        <authorList>
            <consortium name="RefSeq"/>
        </authorList>
    </citation>
    <scope>IDENTIFICATION</scope>
    <source>
        <tissue evidence="2">Blood</tissue>
    </source>
</reference>
<accession>A0A6J3HHU1</accession>
<proteinExistence type="predicted"/>